<evidence type="ECO:0000313" key="4">
    <source>
        <dbReference type="EMBL" id="GER83184.1"/>
    </source>
</evidence>
<feature type="region of interest" description="Disordered" evidence="2">
    <location>
        <begin position="314"/>
        <end position="334"/>
    </location>
</feature>
<gene>
    <name evidence="4" type="ORF">KTAU_18210</name>
</gene>
<evidence type="ECO:0000256" key="1">
    <source>
        <dbReference type="ARBA" id="ARBA00023118"/>
    </source>
</evidence>
<dbReference type="InterPro" id="IPR010172">
    <property type="entry name" value="CRISPR-assoc_prot_TM1791"/>
</dbReference>
<dbReference type="InterPro" id="IPR005537">
    <property type="entry name" value="RAMP_III_fam"/>
</dbReference>
<accession>A0A5J4K351</accession>
<feature type="domain" description="CRISPR type III-associated protein" evidence="3">
    <location>
        <begin position="135"/>
        <end position="308"/>
    </location>
</feature>
<evidence type="ECO:0000256" key="2">
    <source>
        <dbReference type="SAM" id="MobiDB-lite"/>
    </source>
</evidence>
<name>A0A5J4K351_9CHLR</name>
<evidence type="ECO:0000313" key="5">
    <source>
        <dbReference type="Proteomes" id="UP000334820"/>
    </source>
</evidence>
<keyword evidence="1" id="KW-0051">Antiviral defense</keyword>
<dbReference type="Pfam" id="PF03787">
    <property type="entry name" value="RAMPs"/>
    <property type="match status" value="1"/>
</dbReference>
<proteinExistence type="predicted"/>
<dbReference type="GO" id="GO:0051607">
    <property type="term" value="P:defense response to virus"/>
    <property type="evidence" value="ECO:0007669"/>
    <property type="project" value="UniProtKB-KW"/>
</dbReference>
<feature type="region of interest" description="Disordered" evidence="2">
    <location>
        <begin position="1"/>
        <end position="34"/>
    </location>
</feature>
<dbReference type="Proteomes" id="UP000334820">
    <property type="component" value="Unassembled WGS sequence"/>
</dbReference>
<organism evidence="4 5">
    <name type="scientific">Thermogemmatispora aurantia</name>
    <dbReference type="NCBI Taxonomy" id="2045279"/>
    <lineage>
        <taxon>Bacteria</taxon>
        <taxon>Bacillati</taxon>
        <taxon>Chloroflexota</taxon>
        <taxon>Ktedonobacteria</taxon>
        <taxon>Thermogemmatisporales</taxon>
        <taxon>Thermogemmatisporaceae</taxon>
        <taxon>Thermogemmatispora</taxon>
    </lineage>
</organism>
<dbReference type="PANTHER" id="PTHR39965">
    <property type="entry name" value="CRISPR SYSTEM CMR SUBUNIT CMR6"/>
    <property type="match status" value="1"/>
</dbReference>
<dbReference type="EMBL" id="BKZV01000002">
    <property type="protein sequence ID" value="GER83184.1"/>
    <property type="molecule type" value="Genomic_DNA"/>
</dbReference>
<dbReference type="AlphaFoldDB" id="A0A5J4K351"/>
<dbReference type="PANTHER" id="PTHR39965:SF1">
    <property type="entry name" value="CRISPR SYSTEM CMR SUBUNIT CMR6"/>
    <property type="match status" value="1"/>
</dbReference>
<evidence type="ECO:0000259" key="3">
    <source>
        <dbReference type="Pfam" id="PF03787"/>
    </source>
</evidence>
<dbReference type="RefSeq" id="WP_151727986.1">
    <property type="nucleotide sequence ID" value="NZ_BKZV01000002.1"/>
</dbReference>
<reference evidence="4 5" key="1">
    <citation type="journal article" date="2019" name="Int. J. Syst. Evol. Microbiol.">
        <title>Thermogemmatispora aurantia sp. nov. and Thermogemmatispora argillosa sp. nov., within the class Ktedonobacteria, and emended description of the genus Thermogemmatispora.</title>
        <authorList>
            <person name="Zheng Y."/>
            <person name="Wang C.M."/>
            <person name="Sakai Y."/>
            <person name="Abe K."/>
            <person name="Yokota A."/>
            <person name="Yabe S."/>
        </authorList>
    </citation>
    <scope>NUCLEOTIDE SEQUENCE [LARGE SCALE GENOMIC DNA]</scope>
    <source>
        <strain evidence="4 5">A1-2</strain>
    </source>
</reference>
<sequence length="405" mass="44032">MSGMEHSHPGQRSPGRPPQSPGGPSGKKRATAESHLSPYLLPQEAASLVQQALGSSKVCPNLGLQLHRYIPSAVLQLSPDSDSKASPAARQQWLQALAQGYQPDQALATGAYQRWQAFTRALNALHFEAEIDWRMVVGLGGNSVLETDLTLHRNYSLPIVPGSALKGLTRNYAAQEDWEVTIPDEQGQPRQRKKAEADLNRLFGTLDQAGSVIFFDAMPLKGEARLELDVMTPHYPDYYQGGKPPSNDQQPVPITFLTVAKTTFAFAIAPRTPTPGDRADTALALALLKQALADYGIGGKTSAGYGYFHQVTNMPPPNGADPADPQEEKGEGLEEARAKARELAALTPEQLQRKGGQELLGALAQMPSPAAQRLLAREIEKIHRQKGVDLQKKSALFNYIKQLLQ</sequence>
<comment type="caution">
    <text evidence="4">The sequence shown here is derived from an EMBL/GenBank/DDBJ whole genome shotgun (WGS) entry which is preliminary data.</text>
</comment>
<keyword evidence="5" id="KW-1185">Reference proteome</keyword>
<protein>
    <recommendedName>
        <fullName evidence="3">CRISPR type III-associated protein domain-containing protein</fullName>
    </recommendedName>
</protein>
<dbReference type="NCBIfam" id="TIGR01898">
    <property type="entry name" value="cas_TM1791_cmr6"/>
    <property type="match status" value="1"/>
</dbReference>